<dbReference type="EMBL" id="GG666509">
    <property type="protein sequence ID" value="EEN60903.1"/>
    <property type="molecule type" value="Genomic_DNA"/>
</dbReference>
<organism>
    <name type="scientific">Branchiostoma floridae</name>
    <name type="common">Florida lancelet</name>
    <name type="synonym">Amphioxus</name>
    <dbReference type="NCBI Taxonomy" id="7739"/>
    <lineage>
        <taxon>Eukaryota</taxon>
        <taxon>Metazoa</taxon>
        <taxon>Chordata</taxon>
        <taxon>Cephalochordata</taxon>
        <taxon>Leptocardii</taxon>
        <taxon>Amphioxiformes</taxon>
        <taxon>Branchiostomatidae</taxon>
        <taxon>Branchiostoma</taxon>
    </lineage>
</organism>
<evidence type="ECO:0000313" key="3">
    <source>
        <dbReference type="EMBL" id="EEN60903.1"/>
    </source>
</evidence>
<sequence>MLMAPRSLSLLIPWQLILCVVTVDQGLKCPPAKLYLQKRIVLTINCKTLDYHTITLRYFYRAGTISQCRARNCSPLSCSLVSDITKGQAWLDTYIGAQFRPVQLAPRVVGYFPKHQVAHPRPRTQGAYLHFSSPTQEDATVLHKNNDTCRCCSEPCRTIQEDDLNAWDDMHLKLLFGEEEEDGEGLVTSGSGRHDSLTDVESTDKTPVPDNITPVPDGAGALHRTSPWC</sequence>
<dbReference type="AlphaFoldDB" id="C3YFE0"/>
<gene>
    <name evidence="3" type="ORF">BRAFLDRAFT_77274</name>
</gene>
<feature type="region of interest" description="Disordered" evidence="1">
    <location>
        <begin position="181"/>
        <end position="229"/>
    </location>
</feature>
<feature type="chain" id="PRO_5002935177" evidence="2">
    <location>
        <begin position="20"/>
        <end position="229"/>
    </location>
</feature>
<evidence type="ECO:0000256" key="2">
    <source>
        <dbReference type="SAM" id="SignalP"/>
    </source>
</evidence>
<keyword evidence="2" id="KW-0732">Signal</keyword>
<feature type="signal peptide" evidence="2">
    <location>
        <begin position="1"/>
        <end position="19"/>
    </location>
</feature>
<reference evidence="3" key="1">
    <citation type="journal article" date="2008" name="Nature">
        <title>The amphioxus genome and the evolution of the chordate karyotype.</title>
        <authorList>
            <consortium name="US DOE Joint Genome Institute (JGI-PGF)"/>
            <person name="Putnam N.H."/>
            <person name="Butts T."/>
            <person name="Ferrier D.E.K."/>
            <person name="Furlong R.F."/>
            <person name="Hellsten U."/>
            <person name="Kawashima T."/>
            <person name="Robinson-Rechavi M."/>
            <person name="Shoguchi E."/>
            <person name="Terry A."/>
            <person name="Yu J.-K."/>
            <person name="Benito-Gutierrez E.L."/>
            <person name="Dubchak I."/>
            <person name="Garcia-Fernandez J."/>
            <person name="Gibson-Brown J.J."/>
            <person name="Grigoriev I.V."/>
            <person name="Horton A.C."/>
            <person name="de Jong P.J."/>
            <person name="Jurka J."/>
            <person name="Kapitonov V.V."/>
            <person name="Kohara Y."/>
            <person name="Kuroki Y."/>
            <person name="Lindquist E."/>
            <person name="Lucas S."/>
            <person name="Osoegawa K."/>
            <person name="Pennacchio L.A."/>
            <person name="Salamov A.A."/>
            <person name="Satou Y."/>
            <person name="Sauka-Spengler T."/>
            <person name="Schmutz J."/>
            <person name="Shin-I T."/>
            <person name="Toyoda A."/>
            <person name="Bronner-Fraser M."/>
            <person name="Fujiyama A."/>
            <person name="Holland L.Z."/>
            <person name="Holland P.W.H."/>
            <person name="Satoh N."/>
            <person name="Rokhsar D.S."/>
        </authorList>
    </citation>
    <scope>NUCLEOTIDE SEQUENCE [LARGE SCALE GENOMIC DNA]</scope>
    <source>
        <strain evidence="3">S238N-H82</strain>
        <tissue evidence="3">Testes</tissue>
    </source>
</reference>
<protein>
    <submittedName>
        <fullName evidence="3">Uncharacterized protein</fullName>
    </submittedName>
</protein>
<name>C3YFE0_BRAFL</name>
<dbReference type="InParanoid" id="C3YFE0"/>
<proteinExistence type="predicted"/>
<accession>C3YFE0</accession>
<evidence type="ECO:0000256" key="1">
    <source>
        <dbReference type="SAM" id="MobiDB-lite"/>
    </source>
</evidence>